<dbReference type="Pfam" id="PF07883">
    <property type="entry name" value="Cupin_2"/>
    <property type="match status" value="1"/>
</dbReference>
<dbReference type="InterPro" id="IPR018062">
    <property type="entry name" value="HTH_AraC-typ_CS"/>
</dbReference>
<evidence type="ECO:0000256" key="2">
    <source>
        <dbReference type="ARBA" id="ARBA00023125"/>
    </source>
</evidence>
<dbReference type="InterPro" id="IPR009057">
    <property type="entry name" value="Homeodomain-like_sf"/>
</dbReference>
<accession>A0A927BQU0</accession>
<comment type="caution">
    <text evidence="5">The sequence shown here is derived from an EMBL/GenBank/DDBJ whole genome shotgun (WGS) entry which is preliminary data.</text>
</comment>
<dbReference type="RefSeq" id="WP_190916262.1">
    <property type="nucleotide sequence ID" value="NZ_JACXIZ010000013.1"/>
</dbReference>
<protein>
    <submittedName>
        <fullName evidence="5">AraC family transcriptional regulator</fullName>
    </submittedName>
</protein>
<keyword evidence="1" id="KW-0805">Transcription regulation</keyword>
<dbReference type="InterPro" id="IPR014710">
    <property type="entry name" value="RmlC-like_jellyroll"/>
</dbReference>
<dbReference type="InterPro" id="IPR011051">
    <property type="entry name" value="RmlC_Cupin_sf"/>
</dbReference>
<dbReference type="EMBL" id="JACXIZ010000013">
    <property type="protein sequence ID" value="MBD2845051.1"/>
    <property type="molecule type" value="Genomic_DNA"/>
</dbReference>
<evidence type="ECO:0000256" key="1">
    <source>
        <dbReference type="ARBA" id="ARBA00023015"/>
    </source>
</evidence>
<keyword evidence="3" id="KW-0804">Transcription</keyword>
<proteinExistence type="predicted"/>
<dbReference type="Proteomes" id="UP000621560">
    <property type="component" value="Unassembled WGS sequence"/>
</dbReference>
<gene>
    <name evidence="5" type="ORF">IDH44_07600</name>
</gene>
<dbReference type="SUPFAM" id="SSF46689">
    <property type="entry name" value="Homeodomain-like"/>
    <property type="match status" value="2"/>
</dbReference>
<dbReference type="SUPFAM" id="SSF51182">
    <property type="entry name" value="RmlC-like cupins"/>
    <property type="match status" value="1"/>
</dbReference>
<keyword evidence="2" id="KW-0238">DNA-binding</keyword>
<organism evidence="5 6">
    <name type="scientific">Paenibacillus sabuli</name>
    <dbReference type="NCBI Taxonomy" id="2772509"/>
    <lineage>
        <taxon>Bacteria</taxon>
        <taxon>Bacillati</taxon>
        <taxon>Bacillota</taxon>
        <taxon>Bacilli</taxon>
        <taxon>Bacillales</taxon>
        <taxon>Paenibacillaceae</taxon>
        <taxon>Paenibacillus</taxon>
    </lineage>
</organism>
<dbReference type="GO" id="GO:0003700">
    <property type="term" value="F:DNA-binding transcription factor activity"/>
    <property type="evidence" value="ECO:0007669"/>
    <property type="project" value="InterPro"/>
</dbReference>
<dbReference type="PROSITE" id="PS01124">
    <property type="entry name" value="HTH_ARAC_FAMILY_2"/>
    <property type="match status" value="1"/>
</dbReference>
<dbReference type="Gene3D" id="2.60.120.10">
    <property type="entry name" value="Jelly Rolls"/>
    <property type="match status" value="1"/>
</dbReference>
<dbReference type="InterPro" id="IPR013096">
    <property type="entry name" value="Cupin_2"/>
</dbReference>
<dbReference type="GO" id="GO:0043565">
    <property type="term" value="F:sequence-specific DNA binding"/>
    <property type="evidence" value="ECO:0007669"/>
    <property type="project" value="InterPro"/>
</dbReference>
<name>A0A927BQU0_9BACL</name>
<evidence type="ECO:0000256" key="3">
    <source>
        <dbReference type="ARBA" id="ARBA00023163"/>
    </source>
</evidence>
<dbReference type="Gene3D" id="1.10.10.60">
    <property type="entry name" value="Homeodomain-like"/>
    <property type="match status" value="2"/>
</dbReference>
<evidence type="ECO:0000313" key="5">
    <source>
        <dbReference type="EMBL" id="MBD2845051.1"/>
    </source>
</evidence>
<evidence type="ECO:0000313" key="6">
    <source>
        <dbReference type="Proteomes" id="UP000621560"/>
    </source>
</evidence>
<dbReference type="Pfam" id="PF12833">
    <property type="entry name" value="HTH_18"/>
    <property type="match status" value="1"/>
</dbReference>
<dbReference type="PANTHER" id="PTHR43280">
    <property type="entry name" value="ARAC-FAMILY TRANSCRIPTIONAL REGULATOR"/>
    <property type="match status" value="1"/>
</dbReference>
<evidence type="ECO:0000259" key="4">
    <source>
        <dbReference type="PROSITE" id="PS01124"/>
    </source>
</evidence>
<dbReference type="PANTHER" id="PTHR43280:SF28">
    <property type="entry name" value="HTH-TYPE TRANSCRIPTIONAL ACTIVATOR RHAS"/>
    <property type="match status" value="1"/>
</dbReference>
<reference evidence="5" key="1">
    <citation type="submission" date="2020-09" db="EMBL/GenBank/DDBJ databases">
        <title>A novel bacterium of genus Paenibacillus, isolated from South China Sea.</title>
        <authorList>
            <person name="Huang H."/>
            <person name="Mo K."/>
            <person name="Hu Y."/>
        </authorList>
    </citation>
    <scope>NUCLEOTIDE SEQUENCE</scope>
    <source>
        <strain evidence="5">IB182496</strain>
    </source>
</reference>
<dbReference type="InterPro" id="IPR018060">
    <property type="entry name" value="HTH_AraC"/>
</dbReference>
<dbReference type="AlphaFoldDB" id="A0A927BQU0"/>
<dbReference type="SMART" id="SM00342">
    <property type="entry name" value="HTH_ARAC"/>
    <property type="match status" value="1"/>
</dbReference>
<keyword evidence="6" id="KW-1185">Reference proteome</keyword>
<sequence>MQAEALHEQVIYQNNALRLKVWPIQTRDSTNLRRPWHYHEQMELLYLYEGAMLVQLEQQMLRARAGDVVVIDSNQLHRTANAGEGLLSYLVLQVDLDAYYDSASMMYYSALSHPLHRLGELNEAIGEDADARDAIGRCIRDIYAEMSDMRLGYELGVSHSVKRIMLELVRCDRGRQLLSPQEADAMLRWKPVLDHIEHHLYERLDIRALSQLAYMSYHHFSKSFKQAMGMNVTHYINWKRIKRAERLLLTQHTSVREIADQVGLPNLSHFYKMFQKFNGLSPRQYRKQFLPDLQAHPDAFGEP</sequence>
<dbReference type="PROSITE" id="PS00041">
    <property type="entry name" value="HTH_ARAC_FAMILY_1"/>
    <property type="match status" value="1"/>
</dbReference>
<feature type="domain" description="HTH araC/xylS-type" evidence="4">
    <location>
        <begin position="190"/>
        <end position="288"/>
    </location>
</feature>